<dbReference type="PANTHER" id="PTHR46268">
    <property type="entry name" value="STRESS RESPONSE PROTEIN NHAX"/>
    <property type="match status" value="1"/>
</dbReference>
<dbReference type="EMBL" id="JJPM01000033">
    <property type="protein sequence ID" value="KKG79913.1"/>
    <property type="molecule type" value="Genomic_DNA"/>
</dbReference>
<protein>
    <submittedName>
        <fullName evidence="6">Universal stress protein</fullName>
    </submittedName>
</protein>
<dbReference type="PANTHER" id="PTHR46268:SF6">
    <property type="entry name" value="UNIVERSAL STRESS PROTEIN UP12"/>
    <property type="match status" value="1"/>
</dbReference>
<dbReference type="Proteomes" id="UP000034227">
    <property type="component" value="Unassembled WGS sequence"/>
</dbReference>
<proteinExistence type="inferred from homology"/>
<evidence type="ECO:0000313" key="7">
    <source>
        <dbReference type="EMBL" id="KKG83688.1"/>
    </source>
</evidence>
<evidence type="ECO:0000313" key="6">
    <source>
        <dbReference type="EMBL" id="KKG79913.1"/>
    </source>
</evidence>
<evidence type="ECO:0000313" key="18">
    <source>
        <dbReference type="Proteomes" id="UP000034424"/>
    </source>
</evidence>
<sequence>MTSNLYRNIVIATDGSANSMKAISRGIEVAKVSGATVHVIHVVDSPSIISDVWTAGKDMIHEMMMSDGKKILSKAKKTIEDSGVEVKDVLLDGHPGEEIIKFAERNNIDLIVMGTLGKTGLEKFLMGSVAEKVVRHSRALSRIPVTLVAGGMRNLNNPCNSMIHTKAINNFM</sequence>
<evidence type="ECO:0000313" key="17">
    <source>
        <dbReference type="Proteomes" id="UP000034279"/>
    </source>
</evidence>
<evidence type="ECO:0000313" key="15">
    <source>
        <dbReference type="Proteomes" id="UP000034152"/>
    </source>
</evidence>
<evidence type="ECO:0000313" key="13">
    <source>
        <dbReference type="EMBL" id="KKH91509.1"/>
    </source>
</evidence>
<dbReference type="EMBL" id="JJPU01000132">
    <property type="protein sequence ID" value="KKG95532.1"/>
    <property type="molecule type" value="Genomic_DNA"/>
</dbReference>
<dbReference type="Proteomes" id="UP000034152">
    <property type="component" value="Unassembled WGS sequence"/>
</dbReference>
<dbReference type="RefSeq" id="WP_048040260.1">
    <property type="nucleotide sequence ID" value="NZ_AP019780.1"/>
</dbReference>
<evidence type="ECO:0000313" key="21">
    <source>
        <dbReference type="Proteomes" id="UP000034668"/>
    </source>
</evidence>
<dbReference type="EMBL" id="JJQP01000129">
    <property type="protein sequence ID" value="KKH66558.1"/>
    <property type="molecule type" value="Genomic_DNA"/>
</dbReference>
<evidence type="ECO:0000313" key="11">
    <source>
        <dbReference type="EMBL" id="KKH66558.1"/>
    </source>
</evidence>
<evidence type="ECO:0000313" key="4">
    <source>
        <dbReference type="EMBL" id="KKG60332.1"/>
    </source>
</evidence>
<dbReference type="EMBL" id="JJPJ01000103">
    <property type="protein sequence ID" value="KKG60332.1"/>
    <property type="molecule type" value="Genomic_DNA"/>
</dbReference>
<dbReference type="InterPro" id="IPR014729">
    <property type="entry name" value="Rossmann-like_a/b/a_fold"/>
</dbReference>
<reference evidence="15 16" key="1">
    <citation type="journal article" date="2015" name="ISME J.">
        <title>Genomic and phenotypic differentiation among Methanosarcina mazei populations from Columbia River sediment.</title>
        <authorList>
            <person name="Youngblut N.D."/>
            <person name="Wirth J.S."/>
            <person name="Henriksen J.R."/>
            <person name="Smith M."/>
            <person name="Simon H."/>
            <person name="Metcalf W.W."/>
            <person name="Whitaker R.J."/>
        </authorList>
    </citation>
    <scope>NUCLEOTIDE SEQUENCE [LARGE SCALE GENOMIC DNA]</scope>
    <source>
        <strain evidence="9 16">1.F.A.2.8</strain>
        <strain evidence="10 22">1.H.A.1A.1</strain>
        <strain evidence="11">1.H.A.2.8</strain>
        <strain evidence="12 15">1.H.M.2.1</strain>
        <strain evidence="13 21">1.H.M.2.4</strain>
        <strain evidence="4 17">3.F.T.1A.2</strain>
        <strain evidence="3 20">3.F.T.1A.4</strain>
        <strain evidence="5 18">3.F.T.2.1</strain>
        <strain evidence="6">3.H.A.1A.1</strain>
        <strain evidence="7 23">3.H.A.2.4</strain>
        <strain evidence="8 19">3.H.M.1B.1</strain>
    </source>
</reference>
<dbReference type="AlphaFoldDB" id="A0A0F8JWA8"/>
<evidence type="ECO:0000313" key="12">
    <source>
        <dbReference type="EMBL" id="KKH90966.1"/>
    </source>
</evidence>
<dbReference type="Proteomes" id="UP000034817">
    <property type="component" value="Unassembled WGS sequence"/>
</dbReference>
<comment type="similarity">
    <text evidence="1">Belongs to the universal stress protein A family.</text>
</comment>
<evidence type="ECO:0000259" key="2">
    <source>
        <dbReference type="Pfam" id="PF00582"/>
    </source>
</evidence>
<evidence type="ECO:0000313" key="8">
    <source>
        <dbReference type="EMBL" id="KKG95532.1"/>
    </source>
</evidence>
<dbReference type="EMBL" id="JJQU01000008">
    <property type="protein sequence ID" value="KKH90966.1"/>
    <property type="molecule type" value="Genomic_DNA"/>
</dbReference>
<evidence type="ECO:0000313" key="16">
    <source>
        <dbReference type="Proteomes" id="UP000034227"/>
    </source>
</evidence>
<dbReference type="PRINTS" id="PR01438">
    <property type="entry name" value="UNVRSLSTRESS"/>
</dbReference>
<dbReference type="Proteomes" id="UP000034424">
    <property type="component" value="Unassembled WGS sequence"/>
</dbReference>
<dbReference type="InterPro" id="IPR006015">
    <property type="entry name" value="Universal_stress_UspA"/>
</dbReference>
<evidence type="ECO:0000313" key="22">
    <source>
        <dbReference type="Proteomes" id="UP000034758"/>
    </source>
</evidence>
<dbReference type="InterPro" id="IPR006016">
    <property type="entry name" value="UspA"/>
</dbReference>
<gene>
    <name evidence="14" type="ORF">DKM28_01660</name>
    <name evidence="6" type="ORF">DU43_19840</name>
    <name evidence="3" type="ORF">DU45_09275</name>
    <name evidence="10" type="ORF">DU54_11920</name>
    <name evidence="7" type="ORF">DU55_04375</name>
    <name evidence="9" type="ORF">DU58_11975</name>
    <name evidence="4" type="ORF">DU64_08550</name>
    <name evidence="8" type="ORF">DU66_01590</name>
    <name evidence="5" type="ORF">DU67_05505</name>
    <name evidence="11" type="ORF">DU73_14395</name>
    <name evidence="13" type="ORF">DU79_07450</name>
    <name evidence="12" type="ORF">DU80_14790</name>
</gene>
<dbReference type="EMBL" id="JJQX01000185">
    <property type="protein sequence ID" value="KKH91509.1"/>
    <property type="molecule type" value="Genomic_DNA"/>
</dbReference>
<dbReference type="Proteomes" id="UP000034279">
    <property type="component" value="Unassembled WGS sequence"/>
</dbReference>
<evidence type="ECO:0000313" key="19">
    <source>
        <dbReference type="Proteomes" id="UP000034468"/>
    </source>
</evidence>
<evidence type="ECO:0000313" key="9">
    <source>
        <dbReference type="EMBL" id="KKH26360.1"/>
    </source>
</evidence>
<evidence type="ECO:0000313" key="5">
    <source>
        <dbReference type="EMBL" id="KKG68320.1"/>
    </source>
</evidence>
<dbReference type="EMBL" id="JJPL01000012">
    <property type="protein sequence ID" value="KKG68320.1"/>
    <property type="molecule type" value="Genomic_DNA"/>
</dbReference>
<dbReference type="EMBL" id="JJQD01000138">
    <property type="protein sequence ID" value="KKH26360.1"/>
    <property type="molecule type" value="Genomic_DNA"/>
</dbReference>
<dbReference type="Proteomes" id="UP000034668">
    <property type="component" value="Unassembled WGS sequence"/>
</dbReference>
<evidence type="ECO:0000313" key="23">
    <source>
        <dbReference type="Proteomes" id="UP000034817"/>
    </source>
</evidence>
<evidence type="ECO:0000256" key="1">
    <source>
        <dbReference type="ARBA" id="ARBA00008791"/>
    </source>
</evidence>
<evidence type="ECO:0000313" key="14">
    <source>
        <dbReference type="EMBL" id="QCR14926.1"/>
    </source>
</evidence>
<dbReference type="EMBL" id="JJQG01000104">
    <property type="protein sequence ID" value="KKH37470.1"/>
    <property type="molecule type" value="Genomic_DNA"/>
</dbReference>
<dbReference type="EMBL" id="JJPK01000112">
    <property type="protein sequence ID" value="KKG58824.1"/>
    <property type="molecule type" value="Genomic_DNA"/>
</dbReference>
<dbReference type="Proteomes" id="UP000034566">
    <property type="component" value="Unassembled WGS sequence"/>
</dbReference>
<dbReference type="PATRIC" id="fig|2209.45.peg.368"/>
<dbReference type="Pfam" id="PF00582">
    <property type="entry name" value="Usp"/>
    <property type="match status" value="1"/>
</dbReference>
<name>A0A0F8JWA8_METMZ</name>
<evidence type="ECO:0000313" key="24">
    <source>
        <dbReference type="Proteomes" id="UP000300067"/>
    </source>
</evidence>
<evidence type="ECO:0000313" key="20">
    <source>
        <dbReference type="Proteomes" id="UP000034566"/>
    </source>
</evidence>
<evidence type="ECO:0000313" key="10">
    <source>
        <dbReference type="EMBL" id="KKH37470.1"/>
    </source>
</evidence>
<dbReference type="EMBL" id="CP029709">
    <property type="protein sequence ID" value="QCR14926.1"/>
    <property type="molecule type" value="Genomic_DNA"/>
</dbReference>
<dbReference type="SUPFAM" id="SSF52402">
    <property type="entry name" value="Adenine nucleotide alpha hydrolases-like"/>
    <property type="match status" value="1"/>
</dbReference>
<dbReference type="Proteomes" id="UP000034468">
    <property type="component" value="Unassembled WGS sequence"/>
</dbReference>
<dbReference type="EMBL" id="JJPP01000013">
    <property type="protein sequence ID" value="KKG83688.1"/>
    <property type="molecule type" value="Genomic_DNA"/>
</dbReference>
<dbReference type="GeneID" id="66135935"/>
<accession>A0A0F8JWA8</accession>
<evidence type="ECO:0000313" key="3">
    <source>
        <dbReference type="EMBL" id="KKG58824.1"/>
    </source>
</evidence>
<reference evidence="14 24" key="2">
    <citation type="submission" date="2018-05" db="EMBL/GenBank/DDBJ databases">
        <title>Methanosarcina gilichinskyana sp. nov., a novel methanogenic archaeon isolated from Holocene permafrost, North East Russia.</title>
        <authorList>
            <person name="Oshurkova V."/>
            <person name="Meer M."/>
            <person name="Bochkareva O."/>
            <person name="Shcherbakova V."/>
        </authorList>
    </citation>
    <scope>NUCLEOTIDE SEQUENCE [LARGE SCALE GENOMIC DNA]</scope>
    <source>
        <strain evidence="14 24">JL01</strain>
    </source>
</reference>
<dbReference type="Proteomes" id="UP000034758">
    <property type="component" value="Unassembled WGS sequence"/>
</dbReference>
<dbReference type="Gene3D" id="3.40.50.620">
    <property type="entry name" value="HUPs"/>
    <property type="match status" value="1"/>
</dbReference>
<organism evidence="6">
    <name type="scientific">Methanosarcina mazei</name>
    <name type="common">Methanosarcina frisia</name>
    <dbReference type="NCBI Taxonomy" id="2209"/>
    <lineage>
        <taxon>Archaea</taxon>
        <taxon>Methanobacteriati</taxon>
        <taxon>Methanobacteriota</taxon>
        <taxon>Stenosarchaea group</taxon>
        <taxon>Methanomicrobia</taxon>
        <taxon>Methanosarcinales</taxon>
        <taxon>Methanosarcinaceae</taxon>
        <taxon>Methanosarcina</taxon>
    </lineage>
</organism>
<feature type="domain" description="UspA" evidence="2">
    <location>
        <begin position="6"/>
        <end position="138"/>
    </location>
</feature>
<dbReference type="Proteomes" id="UP000300067">
    <property type="component" value="Chromosome"/>
</dbReference>
<dbReference type="CDD" id="cd00293">
    <property type="entry name" value="USP-like"/>
    <property type="match status" value="1"/>
</dbReference>